<dbReference type="EMBL" id="CADCTG010000160">
    <property type="protein sequence ID" value="CAA9247738.1"/>
    <property type="molecule type" value="Genomic_DNA"/>
</dbReference>
<reference evidence="2" key="1">
    <citation type="submission" date="2020-02" db="EMBL/GenBank/DDBJ databases">
        <authorList>
            <person name="Meier V. D."/>
        </authorList>
    </citation>
    <scope>NUCLEOTIDE SEQUENCE</scope>
    <source>
        <strain evidence="2">AVDCRST_MAG08</strain>
    </source>
</reference>
<dbReference type="AlphaFoldDB" id="A0A6J4IBU6"/>
<name>A0A6J4IBU6_9PROT</name>
<gene>
    <name evidence="2" type="ORF">AVDCRST_MAG08-1943</name>
</gene>
<feature type="region of interest" description="Disordered" evidence="1">
    <location>
        <begin position="27"/>
        <end position="60"/>
    </location>
</feature>
<organism evidence="2">
    <name type="scientific">uncultured Acetobacteraceae bacterium</name>
    <dbReference type="NCBI Taxonomy" id="169975"/>
    <lineage>
        <taxon>Bacteria</taxon>
        <taxon>Pseudomonadati</taxon>
        <taxon>Pseudomonadota</taxon>
        <taxon>Alphaproteobacteria</taxon>
        <taxon>Acetobacterales</taxon>
        <taxon>Acetobacteraceae</taxon>
        <taxon>environmental samples</taxon>
    </lineage>
</organism>
<accession>A0A6J4IBU6</accession>
<protein>
    <submittedName>
        <fullName evidence="2">Uncharacterized protein</fullName>
    </submittedName>
</protein>
<sequence length="60" mass="6227">MREAMAADAANPDVHCDVLTARHAPSWCQPSGDGVGADGIEGNADAPSCRAATLPRPLRR</sequence>
<proteinExistence type="predicted"/>
<evidence type="ECO:0000256" key="1">
    <source>
        <dbReference type="SAM" id="MobiDB-lite"/>
    </source>
</evidence>
<evidence type="ECO:0000313" key="2">
    <source>
        <dbReference type="EMBL" id="CAA9247738.1"/>
    </source>
</evidence>